<sequence length="67" mass="8118">MNQQIHVALVEKGQNEEKLKIEFKIKRSKYKLKNKFFQKQLLDMLCQKNEFISINHLDIVLILKFKI</sequence>
<proteinExistence type="predicted"/>
<keyword evidence="2" id="KW-1185">Reference proteome</keyword>
<accession>A0A3M7P5S8</accession>
<dbReference type="AlphaFoldDB" id="A0A3M7P5S8"/>
<protein>
    <submittedName>
        <fullName evidence="1">Uncharacterized protein</fullName>
    </submittedName>
</protein>
<evidence type="ECO:0000313" key="1">
    <source>
        <dbReference type="EMBL" id="RMZ94436.1"/>
    </source>
</evidence>
<organism evidence="1 2">
    <name type="scientific">Brachionus plicatilis</name>
    <name type="common">Marine rotifer</name>
    <name type="synonym">Brachionus muelleri</name>
    <dbReference type="NCBI Taxonomy" id="10195"/>
    <lineage>
        <taxon>Eukaryota</taxon>
        <taxon>Metazoa</taxon>
        <taxon>Spiralia</taxon>
        <taxon>Gnathifera</taxon>
        <taxon>Rotifera</taxon>
        <taxon>Eurotatoria</taxon>
        <taxon>Monogononta</taxon>
        <taxon>Pseudotrocha</taxon>
        <taxon>Ploima</taxon>
        <taxon>Brachionidae</taxon>
        <taxon>Brachionus</taxon>
    </lineage>
</organism>
<dbReference type="EMBL" id="REGN01013054">
    <property type="protein sequence ID" value="RMZ94436.1"/>
    <property type="molecule type" value="Genomic_DNA"/>
</dbReference>
<dbReference type="Proteomes" id="UP000276133">
    <property type="component" value="Unassembled WGS sequence"/>
</dbReference>
<gene>
    <name evidence="1" type="ORF">BpHYR1_026598</name>
</gene>
<name>A0A3M7P5S8_BRAPC</name>
<evidence type="ECO:0000313" key="2">
    <source>
        <dbReference type="Proteomes" id="UP000276133"/>
    </source>
</evidence>
<reference evidence="1 2" key="1">
    <citation type="journal article" date="2018" name="Sci. Rep.">
        <title>Genomic signatures of local adaptation to the degree of environmental predictability in rotifers.</title>
        <authorList>
            <person name="Franch-Gras L."/>
            <person name="Hahn C."/>
            <person name="Garcia-Roger E.M."/>
            <person name="Carmona M.J."/>
            <person name="Serra M."/>
            <person name="Gomez A."/>
        </authorList>
    </citation>
    <scope>NUCLEOTIDE SEQUENCE [LARGE SCALE GENOMIC DNA]</scope>
    <source>
        <strain evidence="1">HYR1</strain>
    </source>
</reference>
<comment type="caution">
    <text evidence="1">The sequence shown here is derived from an EMBL/GenBank/DDBJ whole genome shotgun (WGS) entry which is preliminary data.</text>
</comment>